<keyword evidence="3" id="KW-0472">Membrane</keyword>
<proteinExistence type="inferred from homology"/>
<evidence type="ECO:0000313" key="5">
    <source>
        <dbReference type="EMBL" id="MBM6673699.1"/>
    </source>
</evidence>
<evidence type="ECO:0000313" key="6">
    <source>
        <dbReference type="Proteomes" id="UP000706891"/>
    </source>
</evidence>
<dbReference type="PANTHER" id="PTHR30469">
    <property type="entry name" value="MULTIDRUG RESISTANCE PROTEIN MDTA"/>
    <property type="match status" value="1"/>
</dbReference>
<accession>A0A938WV26</accession>
<dbReference type="Gene3D" id="2.40.30.170">
    <property type="match status" value="1"/>
</dbReference>
<feature type="transmembrane region" description="Helical" evidence="3">
    <location>
        <begin position="7"/>
        <end position="25"/>
    </location>
</feature>
<protein>
    <submittedName>
        <fullName evidence="5">Efflux RND transporter periplasmic adaptor subunit</fullName>
    </submittedName>
</protein>
<dbReference type="PANTHER" id="PTHR30469:SF33">
    <property type="entry name" value="SLR1207 PROTEIN"/>
    <property type="match status" value="1"/>
</dbReference>
<comment type="caution">
    <text evidence="5">The sequence shown here is derived from an EMBL/GenBank/DDBJ whole genome shotgun (WGS) entry which is preliminary data.</text>
</comment>
<gene>
    <name evidence="5" type="ORF">H6A34_07400</name>
</gene>
<evidence type="ECO:0000256" key="1">
    <source>
        <dbReference type="ARBA" id="ARBA00009477"/>
    </source>
</evidence>
<dbReference type="InterPro" id="IPR006143">
    <property type="entry name" value="RND_pump_MFP"/>
</dbReference>
<dbReference type="GO" id="GO:0015562">
    <property type="term" value="F:efflux transmembrane transporter activity"/>
    <property type="evidence" value="ECO:0007669"/>
    <property type="project" value="TreeGrafter"/>
</dbReference>
<dbReference type="AlphaFoldDB" id="A0A938WV26"/>
<evidence type="ECO:0000256" key="2">
    <source>
        <dbReference type="SAM" id="Coils"/>
    </source>
</evidence>
<feature type="coiled-coil region" evidence="2">
    <location>
        <begin position="100"/>
        <end position="158"/>
    </location>
</feature>
<reference evidence="5" key="2">
    <citation type="journal article" date="2021" name="Sci. Rep.">
        <title>The distribution of antibiotic resistance genes in chicken gut microbiota commensals.</title>
        <authorList>
            <person name="Juricova H."/>
            <person name="Matiasovicova J."/>
            <person name="Kubasova T."/>
            <person name="Cejkova D."/>
            <person name="Rychlik I."/>
        </authorList>
    </citation>
    <scope>NUCLEOTIDE SEQUENCE</scope>
    <source>
        <strain evidence="5">An824</strain>
    </source>
</reference>
<dbReference type="RefSeq" id="WP_205104546.1">
    <property type="nucleotide sequence ID" value="NZ_JACJJG010000032.1"/>
</dbReference>
<keyword evidence="2" id="KW-0175">Coiled coil</keyword>
<keyword evidence="3" id="KW-0812">Transmembrane</keyword>
<name>A0A938WV26_9BACT</name>
<dbReference type="Gene3D" id="2.40.50.100">
    <property type="match status" value="1"/>
</dbReference>
<dbReference type="Proteomes" id="UP000706891">
    <property type="component" value="Unassembled WGS sequence"/>
</dbReference>
<organism evidence="5 6">
    <name type="scientific">Marseilla massiliensis</name>
    <dbReference type="NCBI Taxonomy" id="1841864"/>
    <lineage>
        <taxon>Bacteria</taxon>
        <taxon>Pseudomonadati</taxon>
        <taxon>Bacteroidota</taxon>
        <taxon>Bacteroidia</taxon>
        <taxon>Bacteroidales</taxon>
        <taxon>Prevotellaceae</taxon>
        <taxon>Marseilla</taxon>
    </lineage>
</organism>
<comment type="similarity">
    <text evidence="1">Belongs to the membrane fusion protein (MFP) (TC 8.A.1) family.</text>
</comment>
<dbReference type="GO" id="GO:1990281">
    <property type="term" value="C:efflux pump complex"/>
    <property type="evidence" value="ECO:0007669"/>
    <property type="project" value="TreeGrafter"/>
</dbReference>
<dbReference type="NCBIfam" id="TIGR01730">
    <property type="entry name" value="RND_mfp"/>
    <property type="match status" value="1"/>
</dbReference>
<keyword evidence="6" id="KW-1185">Reference proteome</keyword>
<feature type="domain" description="Multidrug resistance protein MdtA-like C-terminal permuted SH3" evidence="4">
    <location>
        <begin position="301"/>
        <end position="358"/>
    </location>
</feature>
<dbReference type="InterPro" id="IPR058627">
    <property type="entry name" value="MdtA-like_C"/>
</dbReference>
<dbReference type="Gene3D" id="2.40.420.20">
    <property type="match status" value="1"/>
</dbReference>
<dbReference type="EMBL" id="JACJJG010000032">
    <property type="protein sequence ID" value="MBM6673699.1"/>
    <property type="molecule type" value="Genomic_DNA"/>
</dbReference>
<evidence type="ECO:0000256" key="3">
    <source>
        <dbReference type="SAM" id="Phobius"/>
    </source>
</evidence>
<keyword evidence="3" id="KW-1133">Transmembrane helix</keyword>
<reference evidence="5" key="1">
    <citation type="submission" date="2020-08" db="EMBL/GenBank/DDBJ databases">
        <authorList>
            <person name="Cejkova D."/>
            <person name="Kubasova T."/>
            <person name="Jahodarova E."/>
            <person name="Rychlik I."/>
        </authorList>
    </citation>
    <scope>NUCLEOTIDE SEQUENCE</scope>
    <source>
        <strain evidence="5">An824</strain>
    </source>
</reference>
<dbReference type="Gene3D" id="1.10.287.470">
    <property type="entry name" value="Helix hairpin bin"/>
    <property type="match status" value="1"/>
</dbReference>
<sequence length="366" mass="39753">MKKYLKIVVAALIALVFIGTFVFLYQKSKPQPVTYDEFTPKVADINKTTVITGSIEPRDEVEVKPQISGIITDIYKEAGETVQEGEVIAKVKVIPDMSQLSSAEARVRLADINLKQAEVNHGREKQLYDKQLVSAEEYDNVRQALDQAREEKNAAIDALEVVRDGVSRSNASASSTLIRSTISGLILDIPVKVGNSVILSNTFNDGTTIATVADMSDLIFKGNIDETEVGQLVTGMDMKITIGALQNLKFDASLEYISPKATDNNGANQFEIKAAVTVPAGNNIRSGYSANAEIVLASAKNVLTVPESAIEFSGNDTYVYIVKGSGEEKTYERRKVTTGLSDGVNIEIKSGLTKKDKVRGPQKVKE</sequence>
<evidence type="ECO:0000259" key="4">
    <source>
        <dbReference type="Pfam" id="PF25967"/>
    </source>
</evidence>
<dbReference type="SUPFAM" id="SSF111369">
    <property type="entry name" value="HlyD-like secretion proteins"/>
    <property type="match status" value="1"/>
</dbReference>
<dbReference type="Pfam" id="PF25967">
    <property type="entry name" value="RND-MFP_C"/>
    <property type="match status" value="1"/>
</dbReference>